<feature type="signal peptide" evidence="1">
    <location>
        <begin position="1"/>
        <end position="19"/>
    </location>
</feature>
<evidence type="ECO:0000256" key="1">
    <source>
        <dbReference type="SAM" id="SignalP"/>
    </source>
</evidence>
<dbReference type="EMBL" id="JBDODL010000205">
    <property type="protein sequence ID" value="MES1919129.1"/>
    <property type="molecule type" value="Genomic_DNA"/>
</dbReference>
<dbReference type="Proteomes" id="UP001439008">
    <property type="component" value="Unassembled WGS sequence"/>
</dbReference>
<protein>
    <submittedName>
        <fullName evidence="2">Uncharacterized protein</fullName>
    </submittedName>
</protein>
<evidence type="ECO:0000313" key="3">
    <source>
        <dbReference type="Proteomes" id="UP001439008"/>
    </source>
</evidence>
<evidence type="ECO:0000313" key="2">
    <source>
        <dbReference type="EMBL" id="MES1919129.1"/>
    </source>
</evidence>
<keyword evidence="3" id="KW-1185">Reference proteome</keyword>
<proteinExistence type="predicted"/>
<sequence length="156" mass="17916">MYTFIYALVFLDFATSIHPKVCMPYITLDGRNTYNPVLCVPGNKECLEKCLPCYSRQKGDNEHKCDFSTGEWSGEPLACQREVCGDLPDNDTFRNMKMNDSNCAWNGNCTVSCEDNFEETNTNRKIVCRENIDEKNVCTPTWKFEYSKLEKNLVCG</sequence>
<keyword evidence="1" id="KW-0732">Signal</keyword>
<name>A0ABV2AHH2_9EUKA</name>
<reference evidence="2 3" key="1">
    <citation type="journal article" date="2024" name="BMC Biol.">
        <title>Comparative genomics of Ascetosporea gives new insight into the evolutionary basis for animal parasitism in Rhizaria.</title>
        <authorList>
            <person name="Hiltunen Thoren M."/>
            <person name="Onut-Brannstrom I."/>
            <person name="Alfjorden A."/>
            <person name="Peckova H."/>
            <person name="Swords F."/>
            <person name="Hooper C."/>
            <person name="Holzer A.S."/>
            <person name="Bass D."/>
            <person name="Burki F."/>
        </authorList>
    </citation>
    <scope>NUCLEOTIDE SEQUENCE [LARGE SCALE GENOMIC DNA]</scope>
    <source>
        <strain evidence="2">20-A016</strain>
    </source>
</reference>
<gene>
    <name evidence="2" type="ORF">MHBO_000993</name>
</gene>
<accession>A0ABV2AHH2</accession>
<feature type="chain" id="PRO_5046199822" evidence="1">
    <location>
        <begin position="20"/>
        <end position="156"/>
    </location>
</feature>
<comment type="caution">
    <text evidence="2">The sequence shown here is derived from an EMBL/GenBank/DDBJ whole genome shotgun (WGS) entry which is preliminary data.</text>
</comment>
<organism evidence="2 3">
    <name type="scientific">Bonamia ostreae</name>
    <dbReference type="NCBI Taxonomy" id="126728"/>
    <lineage>
        <taxon>Eukaryota</taxon>
        <taxon>Sar</taxon>
        <taxon>Rhizaria</taxon>
        <taxon>Endomyxa</taxon>
        <taxon>Ascetosporea</taxon>
        <taxon>Haplosporida</taxon>
        <taxon>Bonamia</taxon>
    </lineage>
</organism>